<dbReference type="GO" id="GO:0035438">
    <property type="term" value="F:cyclic-di-GMP binding"/>
    <property type="evidence" value="ECO:0007669"/>
    <property type="project" value="InterPro"/>
</dbReference>
<gene>
    <name evidence="2" type="ORF">Desaf_2920</name>
</gene>
<dbReference type="eggNOG" id="COG5581">
    <property type="taxonomic scope" value="Bacteria"/>
</dbReference>
<feature type="domain" description="PilZ" evidence="1">
    <location>
        <begin position="85"/>
        <end position="161"/>
    </location>
</feature>
<reference evidence="2 3" key="1">
    <citation type="journal article" date="2011" name="J. Bacteriol.">
        <title>Genome sequence of the mercury-methylating and pleomorphic Desulfovibrio africanus Strain Walvis Bay.</title>
        <authorList>
            <person name="Brown S.D."/>
            <person name="Wall J.D."/>
            <person name="Kucken A.M."/>
            <person name="Gilmour C.C."/>
            <person name="Podar M."/>
            <person name="Brandt C.C."/>
            <person name="Teshima H."/>
            <person name="Detter J.C."/>
            <person name="Han C.S."/>
            <person name="Land M.L."/>
            <person name="Lucas S."/>
            <person name="Han J."/>
            <person name="Pennacchio L."/>
            <person name="Nolan M."/>
            <person name="Pitluck S."/>
            <person name="Woyke T."/>
            <person name="Goodwin L."/>
            <person name="Palumbo A.V."/>
            <person name="Elias D.A."/>
        </authorList>
    </citation>
    <scope>NUCLEOTIDE SEQUENCE [LARGE SCALE GENOMIC DNA]</scope>
    <source>
        <strain evidence="2 3">Walvis Bay</strain>
    </source>
</reference>
<keyword evidence="3" id="KW-1185">Reference proteome</keyword>
<dbReference type="Gene3D" id="2.40.10.220">
    <property type="entry name" value="predicted glycosyltransferase like domains"/>
    <property type="match status" value="1"/>
</dbReference>
<organism evidence="2 3">
    <name type="scientific">Desulfocurvibacter africanus subsp. africanus str. Walvis Bay</name>
    <dbReference type="NCBI Taxonomy" id="690850"/>
    <lineage>
        <taxon>Bacteria</taxon>
        <taxon>Pseudomonadati</taxon>
        <taxon>Thermodesulfobacteriota</taxon>
        <taxon>Desulfovibrionia</taxon>
        <taxon>Desulfovibrionales</taxon>
        <taxon>Desulfovibrionaceae</taxon>
        <taxon>Desulfocurvibacter</taxon>
    </lineage>
</organism>
<evidence type="ECO:0000259" key="1">
    <source>
        <dbReference type="Pfam" id="PF07238"/>
    </source>
</evidence>
<dbReference type="HOGENOM" id="CLU_127553_0_0_7"/>
<dbReference type="RefSeq" id="WP_014260885.1">
    <property type="nucleotide sequence ID" value="NC_016629.1"/>
</dbReference>
<protein>
    <submittedName>
        <fullName evidence="2">Type IV pilus assembly PilZ</fullName>
    </submittedName>
</protein>
<sequence>MSSQRSFARVSTLINGRLRRLVPGRDRALFHDSSPTLSFSPQKLAEARLPEPLLEFLLSLDTKLDTLLSLASRQTMEQDFPTDIQVVEISAAGLSFMSLEQFSPGQRVEVVLTLSQAPLRMASALGEVVRVKVEGGERRQVLEFTSVRDRDRESIVQFVFQEERSQIRQAKWS</sequence>
<evidence type="ECO:0000313" key="3">
    <source>
        <dbReference type="Proteomes" id="UP000007844"/>
    </source>
</evidence>
<dbReference type="Pfam" id="PF07238">
    <property type="entry name" value="PilZ"/>
    <property type="match status" value="1"/>
</dbReference>
<evidence type="ECO:0000313" key="2">
    <source>
        <dbReference type="EMBL" id="EGJ51228.1"/>
    </source>
</evidence>
<name>F3Z219_DESAF</name>
<dbReference type="AlphaFoldDB" id="F3Z219"/>
<dbReference type="EMBL" id="CP003221">
    <property type="protein sequence ID" value="EGJ51228.1"/>
    <property type="molecule type" value="Genomic_DNA"/>
</dbReference>
<dbReference type="InterPro" id="IPR009875">
    <property type="entry name" value="PilZ_domain"/>
</dbReference>
<dbReference type="STRING" id="690850.Desaf_2920"/>
<accession>F3Z219</accession>
<proteinExistence type="predicted"/>
<dbReference type="KEGG" id="daf:Desaf_2920"/>
<dbReference type="Proteomes" id="UP000007844">
    <property type="component" value="Chromosome"/>
</dbReference>